<accession>A0A3N4HQV5</accession>
<evidence type="ECO:0000313" key="1">
    <source>
        <dbReference type="EMBL" id="RPA76212.1"/>
    </source>
</evidence>
<keyword evidence="2" id="KW-1185">Reference proteome</keyword>
<dbReference type="OrthoDB" id="3477286at2759"/>
<proteinExistence type="predicted"/>
<protein>
    <submittedName>
        <fullName evidence="1">Uncharacterized protein</fullName>
    </submittedName>
</protein>
<organism evidence="1 2">
    <name type="scientific">Ascobolus immersus RN42</name>
    <dbReference type="NCBI Taxonomy" id="1160509"/>
    <lineage>
        <taxon>Eukaryota</taxon>
        <taxon>Fungi</taxon>
        <taxon>Dikarya</taxon>
        <taxon>Ascomycota</taxon>
        <taxon>Pezizomycotina</taxon>
        <taxon>Pezizomycetes</taxon>
        <taxon>Pezizales</taxon>
        <taxon>Ascobolaceae</taxon>
        <taxon>Ascobolus</taxon>
    </lineage>
</organism>
<gene>
    <name evidence="1" type="ORF">BJ508DRAFT_331382</name>
</gene>
<dbReference type="Gene3D" id="1.25.40.20">
    <property type="entry name" value="Ankyrin repeat-containing domain"/>
    <property type="match status" value="1"/>
</dbReference>
<dbReference type="Proteomes" id="UP000275078">
    <property type="component" value="Unassembled WGS sequence"/>
</dbReference>
<name>A0A3N4HQV5_ASCIM</name>
<dbReference type="InterPro" id="IPR036770">
    <property type="entry name" value="Ankyrin_rpt-contain_sf"/>
</dbReference>
<dbReference type="AlphaFoldDB" id="A0A3N4HQV5"/>
<dbReference type="EMBL" id="ML119749">
    <property type="protein sequence ID" value="RPA76212.1"/>
    <property type="molecule type" value="Genomic_DNA"/>
</dbReference>
<reference evidence="1 2" key="1">
    <citation type="journal article" date="2018" name="Nat. Ecol. Evol.">
        <title>Pezizomycetes genomes reveal the molecular basis of ectomycorrhizal truffle lifestyle.</title>
        <authorList>
            <person name="Murat C."/>
            <person name="Payen T."/>
            <person name="Noel B."/>
            <person name="Kuo A."/>
            <person name="Morin E."/>
            <person name="Chen J."/>
            <person name="Kohler A."/>
            <person name="Krizsan K."/>
            <person name="Balestrini R."/>
            <person name="Da Silva C."/>
            <person name="Montanini B."/>
            <person name="Hainaut M."/>
            <person name="Levati E."/>
            <person name="Barry K.W."/>
            <person name="Belfiori B."/>
            <person name="Cichocki N."/>
            <person name="Clum A."/>
            <person name="Dockter R.B."/>
            <person name="Fauchery L."/>
            <person name="Guy J."/>
            <person name="Iotti M."/>
            <person name="Le Tacon F."/>
            <person name="Lindquist E.A."/>
            <person name="Lipzen A."/>
            <person name="Malagnac F."/>
            <person name="Mello A."/>
            <person name="Molinier V."/>
            <person name="Miyauchi S."/>
            <person name="Poulain J."/>
            <person name="Riccioni C."/>
            <person name="Rubini A."/>
            <person name="Sitrit Y."/>
            <person name="Splivallo R."/>
            <person name="Traeger S."/>
            <person name="Wang M."/>
            <person name="Zifcakova L."/>
            <person name="Wipf D."/>
            <person name="Zambonelli A."/>
            <person name="Paolocci F."/>
            <person name="Nowrousian M."/>
            <person name="Ottonello S."/>
            <person name="Baldrian P."/>
            <person name="Spatafora J.W."/>
            <person name="Henrissat B."/>
            <person name="Nagy L.G."/>
            <person name="Aury J.M."/>
            <person name="Wincker P."/>
            <person name="Grigoriev I.V."/>
            <person name="Bonfante P."/>
            <person name="Martin F.M."/>
        </authorList>
    </citation>
    <scope>NUCLEOTIDE SEQUENCE [LARGE SCALE GENOMIC DNA]</scope>
    <source>
        <strain evidence="1 2">RN42</strain>
    </source>
</reference>
<dbReference type="SUPFAM" id="SSF48403">
    <property type="entry name" value="Ankyrin repeat"/>
    <property type="match status" value="1"/>
</dbReference>
<evidence type="ECO:0000313" key="2">
    <source>
        <dbReference type="Proteomes" id="UP000275078"/>
    </source>
</evidence>
<sequence length="601" mass="69497">MSISATSSILSQTAFRIYTPFEYKIKSLCESAAPFLGLPIEIYLEIGDYLDLFSLSHLRATCRFLSGVYEYHQNDRLTDLLLAYIVLERSLGLRGEHRRSDMSLRDQVRKAVGIKGKELVMLPYYLFEDDIKGEDWHTRFLERLMQRRSPEQVRDFMKNNQLWDSWQHMLIALRKAIRYCGPHEEHVGFVRMFAERFYDLQKEGTPKLRFYVMRGASCRGRIHCVKVLKELNYCPAPEKMSESKKQKLLRHSYSNIECFVKPYPLGYDANSMVQVTQYVIETLKAGIDTAAVRSFIEQMDDCYGTFYGDEDPDVKNMARMSVFIEDILAIFIRNGVDLPSLSNSPIDGIFPIHEHHSTWTQKVFAKMGFNLGPFEEGVSGRIHRHWSAVGEDPDYINLLLKLGCSIDQRDQQGNTPLLLALQSVIWRIRWNMRRLRECTPSSGGEVKILPSYWKVKSLADLIKYPWDYSQSQSIKFFLENGADPFAVNLEGETAISLAMVSGCQDIIEDMINHDPKKDRYGSLSPRDVYDKWLEDDAMWTAIVKPGTLSRVDLEKQFDQTNSELWLPTSYPLPESVVELDPHWVPVRLDPLMPVFEEPKPS</sequence>